<keyword evidence="2" id="KW-0210">Decarboxylase</keyword>
<sequence>MQDHNDFFKPKGVVPTARNIIKAYNQLGLDQFQPEPLSLAHALVHGFVESDPHNNVLARESHISRLKLGSRGLHRKFILHFALMLWDIKMDPNEGDPDMEWDSDLEKFPVIRQEKVWGYVGESTEAPKIVVKNSGKAYSQTQSDTIKGSLFFLIDKKNIDPKTTSWTNLVDQFVEENRYFLQYGVLEFLASKLRQMNGENVYDLMDAVLTTQLPLGRSVFQEFSLTLYVEGIPLSIFHTQVMESIFGRGSYSDNESEKIECYVHLSELESLQSLPEYVKSVNLDLSALFGVPGQFKMHLARITHPHIEGSNPIDYLGGIAEWTAEGSMSGSYSHYLQNLAILDLLRPNAYEALGFLTPQQMQIYKETLFSSGQEAACRYALSLVKDREPNIYDRAVRALERAKSNQIDLQKKERSQRGYPLAQFSQHRFMNQVNRCVPFGVSTDCAILPPRAWRTFFRSLEDTGKASHRGIVIDIQKPFTSEQMTVYAEMMENRLAEAFGHRYGTDHATGGMMAGGSASNVWALWQALHNLERNHPENAQFVFFTTDHAHYSVTRSASITRNLKVVLVETKTQAEQDWGSIDPESLKQFIIEERQLVEKRGRKLLPIVSLTLGTTFIGSVDSRDDVANALIQIGYEPGWDCMILQDSANIGPFLNAMAEEAGRKPYIDLNIPGTPMIPASVHKTYGLREVGSFAVFGEKEWENGIITPITKKRNLTAVIKLGLTLHAIDSDDWTVALKTYSRELGARSMVNAAQYQQLLKSQYLMIEDEEVRDFMLKSVGRWQDPDYPQIQSTVITSAQIVTPEYRPWAIKSQLAESVGRGYGYCIKDITDLVELQSPFPGLYGGINRGKGRKIFYLVGMGADETHSSLKWDCEWAADSWKRFSDQFHDLVSAFNQRIKKYKKSNYLVRAAVMDRIYDFSPRFMPEYKEDGTLEEGLYVIGNPTILDKMQQPIASLLSRTFTHDLSGEAGTLALAEGGSDLYRKKRLSSLYHSPIYDIHGAGQDDFLQSSSGIGHPIRKSALTAQYQRMISDTVRQYVDDIPVSVATVSDNGIVAGASVGSSGYLRPKLHGFIFPSVYPFLFNSFYSRLMHHSEGRTERNNPIYLPLYGFMVGLEFDRPDLPKDANRTEDMLIMQALIGALCGFTTSRGELMGDISYSVVKRLSKLDNYQMSKAKSGELVTRYQLTDSLFHPPQNGYFPWEEQYYSVFSKRIPQMTHLQVVDTENISGPRVIFSALGPALLPYIEERLKKTKDYRIALQRMLSGYGLTFRHEKQEGLSSRIEFLREESQLGEIEIVRKKGQVGVLNHLSCHEKGGWLEPIMELTGAVVLFSDHMHHIELPDDSKIQHLKSFIEKNIHSASFGTYAPT</sequence>
<dbReference type="EMBL" id="CAADGD010000055">
    <property type="protein sequence ID" value="VFK71215.1"/>
    <property type="molecule type" value="Genomic_DNA"/>
</dbReference>
<evidence type="ECO:0000313" key="3">
    <source>
        <dbReference type="EMBL" id="VFK64739.1"/>
    </source>
</evidence>
<dbReference type="EMBL" id="CAADFZ010000050">
    <property type="protein sequence ID" value="VFK64739.1"/>
    <property type="molecule type" value="Genomic_DNA"/>
</dbReference>
<dbReference type="PANTHER" id="PTHR45677">
    <property type="entry name" value="GLUTAMATE DECARBOXYLASE-RELATED"/>
    <property type="match status" value="1"/>
</dbReference>
<evidence type="ECO:0000256" key="1">
    <source>
        <dbReference type="ARBA" id="ARBA00009533"/>
    </source>
</evidence>
<evidence type="ECO:0000313" key="4">
    <source>
        <dbReference type="EMBL" id="VFK71215.1"/>
    </source>
</evidence>
<dbReference type="InterPro" id="IPR015421">
    <property type="entry name" value="PyrdxlP-dep_Trfase_major"/>
</dbReference>
<name>A0A451AYU4_9GAMM</name>
<dbReference type="GO" id="GO:0016831">
    <property type="term" value="F:carboxy-lyase activity"/>
    <property type="evidence" value="ECO:0007669"/>
    <property type="project" value="UniProtKB-KW"/>
</dbReference>
<comment type="similarity">
    <text evidence="1">Belongs to the group II decarboxylase family.</text>
</comment>
<reference evidence="4" key="1">
    <citation type="submission" date="2019-02" db="EMBL/GenBank/DDBJ databases">
        <authorList>
            <person name="Gruber-Vodicka R. H."/>
            <person name="Seah K. B. B."/>
        </authorList>
    </citation>
    <scope>NUCLEOTIDE SEQUENCE</scope>
    <source>
        <strain evidence="4">BECK_BY19</strain>
        <strain evidence="3">BECK_BY8</strain>
    </source>
</reference>
<dbReference type="Gene3D" id="3.40.640.10">
    <property type="entry name" value="Type I PLP-dependent aspartate aminotransferase-like (Major domain)"/>
    <property type="match status" value="1"/>
</dbReference>
<gene>
    <name evidence="3" type="ORF">BECKUNK1418G_GA0071005_10504</name>
    <name evidence="4" type="ORF">BECKUNK1418H_GA0071006_10554</name>
</gene>
<dbReference type="GO" id="GO:0005737">
    <property type="term" value="C:cytoplasm"/>
    <property type="evidence" value="ECO:0007669"/>
    <property type="project" value="TreeGrafter"/>
</dbReference>
<dbReference type="InterPro" id="IPR015424">
    <property type="entry name" value="PyrdxlP-dep_Trfase"/>
</dbReference>
<evidence type="ECO:0000256" key="2">
    <source>
        <dbReference type="ARBA" id="ARBA00022793"/>
    </source>
</evidence>
<organism evidence="4">
    <name type="scientific">Candidatus Kentrum sp. UNK</name>
    <dbReference type="NCBI Taxonomy" id="2126344"/>
    <lineage>
        <taxon>Bacteria</taxon>
        <taxon>Pseudomonadati</taxon>
        <taxon>Pseudomonadota</taxon>
        <taxon>Gammaproteobacteria</taxon>
        <taxon>Candidatus Kentrum</taxon>
    </lineage>
</organism>
<accession>A0A451AYU4</accession>
<proteinExistence type="inferred from homology"/>
<protein>
    <submittedName>
        <fullName evidence="4">Pyridoxal-dependent decarboxylase conserved domain-containing protein</fullName>
    </submittedName>
</protein>
<keyword evidence="2" id="KW-0456">Lyase</keyword>
<dbReference type="PANTHER" id="PTHR45677:SF8">
    <property type="entry name" value="CYSTEINE SULFINIC ACID DECARBOXYLASE"/>
    <property type="match status" value="1"/>
</dbReference>
<dbReference type="SUPFAM" id="SSF53383">
    <property type="entry name" value="PLP-dependent transferases"/>
    <property type="match status" value="1"/>
</dbReference>